<evidence type="ECO:0000256" key="1">
    <source>
        <dbReference type="SAM" id="SignalP"/>
    </source>
</evidence>
<accession>A0A843U920</accession>
<feature type="chain" id="PRO_5032508515" evidence="1">
    <location>
        <begin position="33"/>
        <end position="122"/>
    </location>
</feature>
<evidence type="ECO:0000313" key="3">
    <source>
        <dbReference type="Proteomes" id="UP000652761"/>
    </source>
</evidence>
<sequence length="122" mass="13290">MPRMAGVLPSANQPVLLLIVSLFVALELPREARHGTVVWPDYGSYCRVLCAPAPTLTRVEVWTWVADKMSVDTPDRLTSGGVLPICVASRVVVTTCRFYGVSDRGEVSQQRQGACQAEETGQ</sequence>
<reference evidence="2" key="1">
    <citation type="submission" date="2017-07" db="EMBL/GenBank/DDBJ databases">
        <title>Taro Niue Genome Assembly and Annotation.</title>
        <authorList>
            <person name="Atibalentja N."/>
            <person name="Keating K."/>
            <person name="Fields C.J."/>
        </authorList>
    </citation>
    <scope>NUCLEOTIDE SEQUENCE</scope>
    <source>
        <strain evidence="2">Niue_2</strain>
        <tissue evidence="2">Leaf</tissue>
    </source>
</reference>
<proteinExistence type="predicted"/>
<organism evidence="2 3">
    <name type="scientific">Colocasia esculenta</name>
    <name type="common">Wild taro</name>
    <name type="synonym">Arum esculentum</name>
    <dbReference type="NCBI Taxonomy" id="4460"/>
    <lineage>
        <taxon>Eukaryota</taxon>
        <taxon>Viridiplantae</taxon>
        <taxon>Streptophyta</taxon>
        <taxon>Embryophyta</taxon>
        <taxon>Tracheophyta</taxon>
        <taxon>Spermatophyta</taxon>
        <taxon>Magnoliopsida</taxon>
        <taxon>Liliopsida</taxon>
        <taxon>Araceae</taxon>
        <taxon>Aroideae</taxon>
        <taxon>Colocasieae</taxon>
        <taxon>Colocasia</taxon>
    </lineage>
</organism>
<dbReference type="AlphaFoldDB" id="A0A843U920"/>
<keyword evidence="1" id="KW-0732">Signal</keyword>
<gene>
    <name evidence="2" type="ORF">Taro_011149</name>
</gene>
<protein>
    <submittedName>
        <fullName evidence="2">Uncharacterized protein</fullName>
    </submittedName>
</protein>
<name>A0A843U920_COLES</name>
<dbReference type="Proteomes" id="UP000652761">
    <property type="component" value="Unassembled WGS sequence"/>
</dbReference>
<keyword evidence="3" id="KW-1185">Reference proteome</keyword>
<comment type="caution">
    <text evidence="2">The sequence shown here is derived from an EMBL/GenBank/DDBJ whole genome shotgun (WGS) entry which is preliminary data.</text>
</comment>
<feature type="signal peptide" evidence="1">
    <location>
        <begin position="1"/>
        <end position="32"/>
    </location>
</feature>
<evidence type="ECO:0000313" key="2">
    <source>
        <dbReference type="EMBL" id="MQL78706.1"/>
    </source>
</evidence>
<dbReference type="EMBL" id="NMUH01000414">
    <property type="protein sequence ID" value="MQL78706.1"/>
    <property type="molecule type" value="Genomic_DNA"/>
</dbReference>